<evidence type="ECO:0000313" key="3">
    <source>
        <dbReference type="EMBL" id="NIJ45441.1"/>
    </source>
</evidence>
<dbReference type="Proteomes" id="UP000745859">
    <property type="component" value="Unassembled WGS sequence"/>
</dbReference>
<dbReference type="PANTHER" id="PTHR45947">
    <property type="entry name" value="SULFOQUINOVOSYL TRANSFERASE SQD2"/>
    <property type="match status" value="1"/>
</dbReference>
<gene>
    <name evidence="3" type="ORF">FHR24_001909</name>
</gene>
<evidence type="ECO:0000313" key="4">
    <source>
        <dbReference type="Proteomes" id="UP000745859"/>
    </source>
</evidence>
<dbReference type="EMBL" id="JAASQL010000002">
    <property type="protein sequence ID" value="NIJ45441.1"/>
    <property type="molecule type" value="Genomic_DNA"/>
</dbReference>
<dbReference type="Pfam" id="PF13439">
    <property type="entry name" value="Glyco_transf_4"/>
    <property type="match status" value="1"/>
</dbReference>
<dbReference type="PANTHER" id="PTHR45947:SF3">
    <property type="entry name" value="SULFOQUINOVOSYL TRANSFERASE SQD2"/>
    <property type="match status" value="1"/>
</dbReference>
<evidence type="ECO:0000259" key="1">
    <source>
        <dbReference type="Pfam" id="PF00534"/>
    </source>
</evidence>
<name>A0ABX0UD19_9FLAO</name>
<comment type="caution">
    <text evidence="3">The sequence shown here is derived from an EMBL/GenBank/DDBJ whole genome shotgun (WGS) entry which is preliminary data.</text>
</comment>
<accession>A0ABX0UD19</accession>
<dbReference type="InterPro" id="IPR028098">
    <property type="entry name" value="Glyco_trans_4-like_N"/>
</dbReference>
<dbReference type="InterPro" id="IPR050194">
    <property type="entry name" value="Glycosyltransferase_grp1"/>
</dbReference>
<dbReference type="CDD" id="cd03801">
    <property type="entry name" value="GT4_PimA-like"/>
    <property type="match status" value="1"/>
</dbReference>
<dbReference type="SUPFAM" id="SSF53756">
    <property type="entry name" value="UDP-Glycosyltransferase/glycogen phosphorylase"/>
    <property type="match status" value="1"/>
</dbReference>
<keyword evidence="4" id="KW-1185">Reference proteome</keyword>
<dbReference type="RefSeq" id="WP_167187487.1">
    <property type="nucleotide sequence ID" value="NZ_JAASQL010000002.1"/>
</dbReference>
<dbReference type="InterPro" id="IPR001296">
    <property type="entry name" value="Glyco_trans_1"/>
</dbReference>
<proteinExistence type="predicted"/>
<organism evidence="3 4">
    <name type="scientific">Wenyingzhuangia heitensis</name>
    <dbReference type="NCBI Taxonomy" id="1487859"/>
    <lineage>
        <taxon>Bacteria</taxon>
        <taxon>Pseudomonadati</taxon>
        <taxon>Bacteroidota</taxon>
        <taxon>Flavobacteriia</taxon>
        <taxon>Flavobacteriales</taxon>
        <taxon>Flavobacteriaceae</taxon>
        <taxon>Wenyingzhuangia</taxon>
    </lineage>
</organism>
<dbReference type="Gene3D" id="3.40.50.2000">
    <property type="entry name" value="Glycogen Phosphorylase B"/>
    <property type="match status" value="2"/>
</dbReference>
<sequence>MKTILIAHNYSKKSFAYMSFELANYLSNNGFKVVFISHKPYFKEEKIIINKKGELIITSWSSIDRPTGLKDFFWFIKIYKKHQPNYVIGHFVGANISTMVSKILSLGKTKCFVYYHTLSSQILSDLRSNSLKYKFKKTRKKIFFKLFIDIFICPSELSKKDIIRTFGVNLNKTKVVLNAIEDRKNNNVSSNLQKEGIQINYLGRLDPSKNVKVLIASFIEFKKRNPNKIMTLSIAGTGQLSQEVKKISNQFSFINFLGGISYHQVDDFLSKGDYTIIPSLSDNLPTVGLESLMNGIPIIISNTTGLSKYCLDNVNSIVILPNETSLIKAFEEISKGKHDKMNIQARALYEEKFSIENYHKEIIKIINSF</sequence>
<dbReference type="Pfam" id="PF00534">
    <property type="entry name" value="Glycos_transf_1"/>
    <property type="match status" value="1"/>
</dbReference>
<reference evidence="3 4" key="1">
    <citation type="submission" date="2020-03" db="EMBL/GenBank/DDBJ databases">
        <title>Genomic Encyclopedia of Type Strains, Phase IV (KMG-IV): sequencing the most valuable type-strain genomes for metagenomic binning, comparative biology and taxonomic classification.</title>
        <authorList>
            <person name="Goeker M."/>
        </authorList>
    </citation>
    <scope>NUCLEOTIDE SEQUENCE [LARGE SCALE GENOMIC DNA]</scope>
    <source>
        <strain evidence="3 4">DSM 101599</strain>
    </source>
</reference>
<evidence type="ECO:0000259" key="2">
    <source>
        <dbReference type="Pfam" id="PF13439"/>
    </source>
</evidence>
<feature type="domain" description="Glycosyltransferase subfamily 4-like N-terminal" evidence="2">
    <location>
        <begin position="20"/>
        <end position="181"/>
    </location>
</feature>
<feature type="domain" description="Glycosyl transferase family 1" evidence="1">
    <location>
        <begin position="183"/>
        <end position="342"/>
    </location>
</feature>
<protein>
    <submittedName>
        <fullName evidence="3">Glycosyltransferase involved in cell wall biosynthesis</fullName>
    </submittedName>
</protein>